<evidence type="ECO:0000313" key="2">
    <source>
        <dbReference type="Proteomes" id="UP001056120"/>
    </source>
</evidence>
<reference evidence="2" key="1">
    <citation type="journal article" date="2022" name="Mol. Ecol. Resour.">
        <title>The genomes of chicory, endive, great burdock and yacon provide insights into Asteraceae palaeo-polyploidization history and plant inulin production.</title>
        <authorList>
            <person name="Fan W."/>
            <person name="Wang S."/>
            <person name="Wang H."/>
            <person name="Wang A."/>
            <person name="Jiang F."/>
            <person name="Liu H."/>
            <person name="Zhao H."/>
            <person name="Xu D."/>
            <person name="Zhang Y."/>
        </authorList>
    </citation>
    <scope>NUCLEOTIDE SEQUENCE [LARGE SCALE GENOMIC DNA]</scope>
    <source>
        <strain evidence="2">cv. Yunnan</strain>
    </source>
</reference>
<keyword evidence="2" id="KW-1185">Reference proteome</keyword>
<dbReference type="Proteomes" id="UP001056120">
    <property type="component" value="Linkage Group LG12"/>
</dbReference>
<accession>A0ACB9HIX5</accession>
<evidence type="ECO:0000313" key="1">
    <source>
        <dbReference type="EMBL" id="KAI3795221.1"/>
    </source>
</evidence>
<dbReference type="EMBL" id="CM042029">
    <property type="protein sequence ID" value="KAI3795221.1"/>
    <property type="molecule type" value="Genomic_DNA"/>
</dbReference>
<proteinExistence type="predicted"/>
<comment type="caution">
    <text evidence="1">The sequence shown here is derived from an EMBL/GenBank/DDBJ whole genome shotgun (WGS) entry which is preliminary data.</text>
</comment>
<protein>
    <submittedName>
        <fullName evidence="1">Uncharacterized protein</fullName>
    </submittedName>
</protein>
<sequence>MSSTGSLLSYEAFHGRSLVVQLIPAVGIIAFAAWGLVPLLRSVHGLFFCRKMMIIGTRIVGAQHFAKASIATDAFNPSVDYASHMDGDGHGRIHGYFELEMNPFDHKSQHVSKEVF</sequence>
<organism evidence="1 2">
    <name type="scientific">Smallanthus sonchifolius</name>
    <dbReference type="NCBI Taxonomy" id="185202"/>
    <lineage>
        <taxon>Eukaryota</taxon>
        <taxon>Viridiplantae</taxon>
        <taxon>Streptophyta</taxon>
        <taxon>Embryophyta</taxon>
        <taxon>Tracheophyta</taxon>
        <taxon>Spermatophyta</taxon>
        <taxon>Magnoliopsida</taxon>
        <taxon>eudicotyledons</taxon>
        <taxon>Gunneridae</taxon>
        <taxon>Pentapetalae</taxon>
        <taxon>asterids</taxon>
        <taxon>campanulids</taxon>
        <taxon>Asterales</taxon>
        <taxon>Asteraceae</taxon>
        <taxon>Asteroideae</taxon>
        <taxon>Heliantheae alliance</taxon>
        <taxon>Millerieae</taxon>
        <taxon>Smallanthus</taxon>
    </lineage>
</organism>
<reference evidence="1 2" key="2">
    <citation type="journal article" date="2022" name="Mol. Ecol. Resour.">
        <title>The genomes of chicory, endive, great burdock and yacon provide insights into Asteraceae paleo-polyploidization history and plant inulin production.</title>
        <authorList>
            <person name="Fan W."/>
            <person name="Wang S."/>
            <person name="Wang H."/>
            <person name="Wang A."/>
            <person name="Jiang F."/>
            <person name="Liu H."/>
            <person name="Zhao H."/>
            <person name="Xu D."/>
            <person name="Zhang Y."/>
        </authorList>
    </citation>
    <scope>NUCLEOTIDE SEQUENCE [LARGE SCALE GENOMIC DNA]</scope>
    <source>
        <strain evidence="2">cv. Yunnan</strain>
        <tissue evidence="1">Leaves</tissue>
    </source>
</reference>
<name>A0ACB9HIX5_9ASTR</name>
<gene>
    <name evidence="1" type="ORF">L1987_37870</name>
</gene>